<evidence type="ECO:0000313" key="3">
    <source>
        <dbReference type="Proteomes" id="UP001500013"/>
    </source>
</evidence>
<proteinExistence type="predicted"/>
<name>A0ABN2S811_9MICO</name>
<accession>A0ABN2S811</accession>
<evidence type="ECO:0000313" key="2">
    <source>
        <dbReference type="EMBL" id="GAA1981918.1"/>
    </source>
</evidence>
<feature type="region of interest" description="Disordered" evidence="1">
    <location>
        <begin position="49"/>
        <end position="77"/>
    </location>
</feature>
<evidence type="ECO:0000256" key="1">
    <source>
        <dbReference type="SAM" id="MobiDB-lite"/>
    </source>
</evidence>
<gene>
    <name evidence="2" type="ORF">GCM10009817_23960</name>
</gene>
<keyword evidence="3" id="KW-1185">Reference proteome</keyword>
<reference evidence="2 3" key="1">
    <citation type="journal article" date="2019" name="Int. J. Syst. Evol. Microbiol.">
        <title>The Global Catalogue of Microorganisms (GCM) 10K type strain sequencing project: providing services to taxonomists for standard genome sequencing and annotation.</title>
        <authorList>
            <consortium name="The Broad Institute Genomics Platform"/>
            <consortium name="The Broad Institute Genome Sequencing Center for Infectious Disease"/>
            <person name="Wu L."/>
            <person name="Ma J."/>
        </authorList>
    </citation>
    <scope>NUCLEOTIDE SEQUENCE [LARGE SCALE GENOMIC DNA]</scope>
    <source>
        <strain evidence="2 3">JCM 15628</strain>
    </source>
</reference>
<evidence type="ECO:0008006" key="4">
    <source>
        <dbReference type="Google" id="ProtNLM"/>
    </source>
</evidence>
<dbReference type="EMBL" id="BAAAPU010000007">
    <property type="protein sequence ID" value="GAA1981918.1"/>
    <property type="molecule type" value="Genomic_DNA"/>
</dbReference>
<organism evidence="2 3">
    <name type="scientific">Terrabacter lapilli</name>
    <dbReference type="NCBI Taxonomy" id="436231"/>
    <lineage>
        <taxon>Bacteria</taxon>
        <taxon>Bacillati</taxon>
        <taxon>Actinomycetota</taxon>
        <taxon>Actinomycetes</taxon>
        <taxon>Micrococcales</taxon>
        <taxon>Intrasporangiaceae</taxon>
        <taxon>Terrabacter</taxon>
    </lineage>
</organism>
<feature type="compositionally biased region" description="Basic and acidic residues" evidence="1">
    <location>
        <begin position="56"/>
        <end position="65"/>
    </location>
</feature>
<dbReference type="Proteomes" id="UP001500013">
    <property type="component" value="Unassembled WGS sequence"/>
</dbReference>
<comment type="caution">
    <text evidence="2">The sequence shown here is derived from an EMBL/GenBank/DDBJ whole genome shotgun (WGS) entry which is preliminary data.</text>
</comment>
<protein>
    <recommendedName>
        <fullName evidence="4">DUF1905 domain-containing protein</fullName>
    </recommendedName>
</protein>
<sequence length="77" mass="8652">MPFQSPRFDPVVWQRVQVYVGALPMAHHGSPRWAAIRWSVTFRDGGRVHAGTITDKAPKADRTRSEYPVPSRPLAPS</sequence>